<name>A0ABS5QLF0_9BACT</name>
<dbReference type="InterPro" id="IPR023165">
    <property type="entry name" value="rRNA_Ade_diMease-like_C"/>
</dbReference>
<dbReference type="GO" id="GO:0052908">
    <property type="term" value="F:16S rRNA (adenine(1518)-N(6)/adenine(1519)-N(6))-dimethyltransferase activity"/>
    <property type="evidence" value="ECO:0007669"/>
    <property type="project" value="UniProtKB-EC"/>
</dbReference>
<dbReference type="InterPro" id="IPR020598">
    <property type="entry name" value="rRNA_Ade_methylase_Trfase_N"/>
</dbReference>
<dbReference type="PROSITE" id="PS51689">
    <property type="entry name" value="SAM_RNA_A_N6_MT"/>
    <property type="match status" value="1"/>
</dbReference>
<evidence type="ECO:0000256" key="3">
    <source>
        <dbReference type="ARBA" id="ARBA00022691"/>
    </source>
</evidence>
<dbReference type="EC" id="2.1.1.182" evidence="7"/>
<feature type="binding site" evidence="5">
    <location>
        <position position="39"/>
    </location>
    <ligand>
        <name>S-adenosyl-L-methionine</name>
        <dbReference type="ChEBI" id="CHEBI:59789"/>
    </ligand>
</feature>
<feature type="binding site" evidence="5">
    <location>
        <position position="8"/>
    </location>
    <ligand>
        <name>S-adenosyl-L-methionine</name>
        <dbReference type="ChEBI" id="CHEBI:59789"/>
    </ligand>
</feature>
<dbReference type="Pfam" id="PF00398">
    <property type="entry name" value="RrnaAD"/>
    <property type="match status" value="1"/>
</dbReference>
<keyword evidence="3 5" id="KW-0949">S-adenosyl-L-methionine</keyword>
<evidence type="ECO:0000256" key="1">
    <source>
        <dbReference type="ARBA" id="ARBA00022603"/>
    </source>
</evidence>
<feature type="binding site" evidence="5">
    <location>
        <position position="10"/>
    </location>
    <ligand>
        <name>S-adenosyl-L-methionine</name>
        <dbReference type="ChEBI" id="CHEBI:59789"/>
    </ligand>
</feature>
<dbReference type="PANTHER" id="PTHR11727:SF7">
    <property type="entry name" value="DIMETHYLADENOSINE TRANSFERASE-RELATED"/>
    <property type="match status" value="1"/>
</dbReference>
<evidence type="ECO:0000313" key="7">
    <source>
        <dbReference type="EMBL" id="MBS8122035.1"/>
    </source>
</evidence>
<dbReference type="InterPro" id="IPR029063">
    <property type="entry name" value="SAM-dependent_MTases_sf"/>
</dbReference>
<keyword evidence="1 5" id="KW-0489">Methyltransferase</keyword>
<dbReference type="EMBL" id="JAEDAM010000034">
    <property type="protein sequence ID" value="MBS8122035.1"/>
    <property type="molecule type" value="Genomic_DNA"/>
</dbReference>
<evidence type="ECO:0000256" key="2">
    <source>
        <dbReference type="ARBA" id="ARBA00022679"/>
    </source>
</evidence>
<evidence type="ECO:0000313" key="8">
    <source>
        <dbReference type="Proteomes" id="UP000680365"/>
    </source>
</evidence>
<feature type="binding site" evidence="5">
    <location>
        <position position="60"/>
    </location>
    <ligand>
        <name>S-adenosyl-L-methionine</name>
        <dbReference type="ChEBI" id="CHEBI:59789"/>
    </ligand>
</feature>
<keyword evidence="2 5" id="KW-0808">Transferase</keyword>
<dbReference type="InterPro" id="IPR001737">
    <property type="entry name" value="KsgA/Erm"/>
</dbReference>
<dbReference type="Proteomes" id="UP000680365">
    <property type="component" value="Unassembled WGS sequence"/>
</dbReference>
<dbReference type="RefSeq" id="WP_213349122.1">
    <property type="nucleotide sequence ID" value="NZ_JAEDAM010000034.1"/>
</dbReference>
<organism evidence="7 8">
    <name type="scientific">Candidatus Vampirococcus lugosii</name>
    <dbReference type="NCBI Taxonomy" id="2789015"/>
    <lineage>
        <taxon>Bacteria</taxon>
        <taxon>Candidatus Absconditibacteriota</taxon>
        <taxon>Vampirococcus</taxon>
    </lineage>
</organism>
<dbReference type="Gene3D" id="3.40.50.150">
    <property type="entry name" value="Vaccinia Virus protein VP39"/>
    <property type="match status" value="1"/>
</dbReference>
<keyword evidence="8" id="KW-1185">Reference proteome</keyword>
<sequence length="252" mass="29797">MPSYLGQNFLEDIKYKKIILEIIEKSKKEFAWENLIEIGPGKGSISKYLVDKYENITFFEKDENFYNIIKNFKKEKQKIIIGDVLQSNLNNFNKNKTFIFGNIPYYITSPIFKKFFVENNFIGGLILIQKEVGKKIKSDANKKSFLRWLLNYGYEIKYIETVPAKAFNPIPKVDSCLVYLSKLSNKKNINLEEVINFLDIVNRYKRKTLGKISNIINKKGIYKYNIQGEISKKRIEELNWDDIKYIIDYNKE</sequence>
<dbReference type="SUPFAM" id="SSF53335">
    <property type="entry name" value="S-adenosyl-L-methionine-dependent methyltransferases"/>
    <property type="match status" value="1"/>
</dbReference>
<feature type="binding site" evidence="5">
    <location>
        <position position="83"/>
    </location>
    <ligand>
        <name>S-adenosyl-L-methionine</name>
        <dbReference type="ChEBI" id="CHEBI:59789"/>
    </ligand>
</feature>
<evidence type="ECO:0000256" key="4">
    <source>
        <dbReference type="ARBA" id="ARBA00022884"/>
    </source>
</evidence>
<proteinExistence type="inferred from homology"/>
<keyword evidence="4 5" id="KW-0694">RNA-binding</keyword>
<feature type="domain" description="Ribosomal RNA adenine methylase transferase N-terminal" evidence="6">
    <location>
        <begin position="15"/>
        <end position="184"/>
    </location>
</feature>
<accession>A0ABS5QLF0</accession>
<protein>
    <submittedName>
        <fullName evidence="7">Ribosomal RNA adenine dimethylase</fullName>
        <ecNumber evidence="7">2.1.1.182</ecNumber>
    </submittedName>
</protein>
<dbReference type="PANTHER" id="PTHR11727">
    <property type="entry name" value="DIMETHYLADENOSINE TRANSFERASE"/>
    <property type="match status" value="1"/>
</dbReference>
<feature type="binding site" evidence="5">
    <location>
        <position position="102"/>
    </location>
    <ligand>
        <name>S-adenosyl-L-methionine</name>
        <dbReference type="ChEBI" id="CHEBI:59789"/>
    </ligand>
</feature>
<evidence type="ECO:0000259" key="6">
    <source>
        <dbReference type="SMART" id="SM00650"/>
    </source>
</evidence>
<dbReference type="SMART" id="SM00650">
    <property type="entry name" value="rADc"/>
    <property type="match status" value="1"/>
</dbReference>
<comment type="caution">
    <text evidence="7">The sequence shown here is derived from an EMBL/GenBank/DDBJ whole genome shotgun (WGS) entry which is preliminary data.</text>
</comment>
<reference evidence="7 8" key="1">
    <citation type="journal article" date="2021" name="Nat. Commun.">
        <title>Reductive evolution and unique predatory mode in the CPR bacterium Vampirococcus lugosii.</title>
        <authorList>
            <person name="Moreira D."/>
            <person name="Zivanovic Y."/>
            <person name="Lopez-Archilla A.I."/>
            <person name="Iniesto M."/>
            <person name="Lopez-Garcia P."/>
        </authorList>
    </citation>
    <scope>NUCLEOTIDE SEQUENCE [LARGE SCALE GENOMIC DNA]</scope>
    <source>
        <strain evidence="7">Chiprana</strain>
    </source>
</reference>
<evidence type="ECO:0000256" key="5">
    <source>
        <dbReference type="PROSITE-ProRule" id="PRU01026"/>
    </source>
</evidence>
<gene>
    <name evidence="7" type="ORF">VAMP_83n12</name>
</gene>
<comment type="similarity">
    <text evidence="5">Belongs to the class I-like SAM-binding methyltransferase superfamily. rRNA adenine N(6)-methyltransferase family.</text>
</comment>
<dbReference type="Gene3D" id="1.10.8.100">
    <property type="entry name" value="Ribosomal RNA adenine dimethylase-like, domain 2"/>
    <property type="match status" value="1"/>
</dbReference>